<dbReference type="PANTHER" id="PTHR47272">
    <property type="entry name" value="DDE_TNP_1_7 DOMAIN-CONTAINING PROTEIN"/>
    <property type="match status" value="1"/>
</dbReference>
<proteinExistence type="predicted"/>
<dbReference type="PANTHER" id="PTHR47272:SF1">
    <property type="entry name" value="PIGGYBAC TRANSPOSABLE ELEMENT-DERIVED PROTEIN 3-LIKE"/>
    <property type="match status" value="1"/>
</dbReference>
<comment type="caution">
    <text evidence="2">The sequence shown here is derived from an EMBL/GenBank/DDBJ whole genome shotgun (WGS) entry which is preliminary data.</text>
</comment>
<protein>
    <recommendedName>
        <fullName evidence="1">PiggyBac transposable element-derived protein domain-containing protein</fullName>
    </recommendedName>
</protein>
<keyword evidence="3" id="KW-1185">Reference proteome</keyword>
<organism evidence="2 3">
    <name type="scientific">Rhipicephalus sanguineus</name>
    <name type="common">Brown dog tick</name>
    <name type="synonym">Ixodes sanguineus</name>
    <dbReference type="NCBI Taxonomy" id="34632"/>
    <lineage>
        <taxon>Eukaryota</taxon>
        <taxon>Metazoa</taxon>
        <taxon>Ecdysozoa</taxon>
        <taxon>Arthropoda</taxon>
        <taxon>Chelicerata</taxon>
        <taxon>Arachnida</taxon>
        <taxon>Acari</taxon>
        <taxon>Parasitiformes</taxon>
        <taxon>Ixodida</taxon>
        <taxon>Ixodoidea</taxon>
        <taxon>Ixodidae</taxon>
        <taxon>Rhipicephalinae</taxon>
        <taxon>Rhipicephalus</taxon>
        <taxon>Rhipicephalus</taxon>
    </lineage>
</organism>
<dbReference type="Pfam" id="PF13843">
    <property type="entry name" value="DDE_Tnp_1_7"/>
    <property type="match status" value="1"/>
</dbReference>
<dbReference type="Proteomes" id="UP000821837">
    <property type="component" value="Chromosome 11"/>
</dbReference>
<gene>
    <name evidence="2" type="ORF">HPB52_004500</name>
</gene>
<dbReference type="EMBL" id="JABSTV010001247">
    <property type="protein sequence ID" value="KAH7971969.1"/>
    <property type="molecule type" value="Genomic_DNA"/>
</dbReference>
<sequence length="317" mass="36333">MSTDGILRKIPEWLDYRASLEQETGLLTKETLLAFGHTSHALHVICVYCLEELGFRYMLLEKFQTDSLEDRFGKYCQLSGAQYHISIRQIYESESKLRLQKELELPDLDVIAQSIPAISVDSLRGQFTIAVTDADAAQKSSRDSRGNICCWVLCANDTERAHVCVVENLILKNSSLDHEDTLLIAGYEKRRMFWQCGTRFAPVADLMARNRFETMHQCLPMNDNCQAKPRGAEGHDRLFKVRPLVNRLKKNMKAAAPDERQSTDEQIIPIKRRSPLKQYMKSKPHMWGYKVLLSFDYVNPFGPKCKNTDSVRTLPGL</sequence>
<dbReference type="AlphaFoldDB" id="A0A9D4T5E2"/>
<feature type="domain" description="PiggyBac transposable element-derived protein" evidence="1">
    <location>
        <begin position="188"/>
        <end position="296"/>
    </location>
</feature>
<evidence type="ECO:0000259" key="1">
    <source>
        <dbReference type="Pfam" id="PF13843"/>
    </source>
</evidence>
<evidence type="ECO:0000313" key="2">
    <source>
        <dbReference type="EMBL" id="KAH7971969.1"/>
    </source>
</evidence>
<dbReference type="VEuPathDB" id="VectorBase:RSAN_032392"/>
<dbReference type="InterPro" id="IPR029526">
    <property type="entry name" value="PGBD"/>
</dbReference>
<reference evidence="2" key="2">
    <citation type="submission" date="2021-09" db="EMBL/GenBank/DDBJ databases">
        <authorList>
            <person name="Jia N."/>
            <person name="Wang J."/>
            <person name="Shi W."/>
            <person name="Du L."/>
            <person name="Sun Y."/>
            <person name="Zhan W."/>
            <person name="Jiang J."/>
            <person name="Wang Q."/>
            <person name="Zhang B."/>
            <person name="Ji P."/>
            <person name="Sakyi L.B."/>
            <person name="Cui X."/>
            <person name="Yuan T."/>
            <person name="Jiang B."/>
            <person name="Yang W."/>
            <person name="Lam T.T.-Y."/>
            <person name="Chang Q."/>
            <person name="Ding S."/>
            <person name="Wang X."/>
            <person name="Zhu J."/>
            <person name="Ruan X."/>
            <person name="Zhao L."/>
            <person name="Wei J."/>
            <person name="Que T."/>
            <person name="Du C."/>
            <person name="Cheng J."/>
            <person name="Dai P."/>
            <person name="Han X."/>
            <person name="Huang E."/>
            <person name="Gao Y."/>
            <person name="Liu J."/>
            <person name="Shao H."/>
            <person name="Ye R."/>
            <person name="Li L."/>
            <person name="Wei W."/>
            <person name="Wang X."/>
            <person name="Wang C."/>
            <person name="Huo Q."/>
            <person name="Li W."/>
            <person name="Guo W."/>
            <person name="Chen H."/>
            <person name="Chen S."/>
            <person name="Zhou L."/>
            <person name="Zhou L."/>
            <person name="Ni X."/>
            <person name="Tian J."/>
            <person name="Zhou Y."/>
            <person name="Sheng Y."/>
            <person name="Liu T."/>
            <person name="Pan Y."/>
            <person name="Xia L."/>
            <person name="Li J."/>
            <person name="Zhao F."/>
            <person name="Cao W."/>
        </authorList>
    </citation>
    <scope>NUCLEOTIDE SEQUENCE</scope>
    <source>
        <strain evidence="2">Rsan-2018</strain>
        <tissue evidence="2">Larvae</tissue>
    </source>
</reference>
<evidence type="ECO:0000313" key="3">
    <source>
        <dbReference type="Proteomes" id="UP000821837"/>
    </source>
</evidence>
<accession>A0A9D4T5E2</accession>
<name>A0A9D4T5E2_RHISA</name>
<dbReference type="VEuPathDB" id="VectorBase:RSAN_058075"/>
<reference evidence="2" key="1">
    <citation type="journal article" date="2020" name="Cell">
        <title>Large-Scale Comparative Analyses of Tick Genomes Elucidate Their Genetic Diversity and Vector Capacities.</title>
        <authorList>
            <consortium name="Tick Genome and Microbiome Consortium (TIGMIC)"/>
            <person name="Jia N."/>
            <person name="Wang J."/>
            <person name="Shi W."/>
            <person name="Du L."/>
            <person name="Sun Y."/>
            <person name="Zhan W."/>
            <person name="Jiang J.F."/>
            <person name="Wang Q."/>
            <person name="Zhang B."/>
            <person name="Ji P."/>
            <person name="Bell-Sakyi L."/>
            <person name="Cui X.M."/>
            <person name="Yuan T.T."/>
            <person name="Jiang B.G."/>
            <person name="Yang W.F."/>
            <person name="Lam T.T."/>
            <person name="Chang Q.C."/>
            <person name="Ding S.J."/>
            <person name="Wang X.J."/>
            <person name="Zhu J.G."/>
            <person name="Ruan X.D."/>
            <person name="Zhao L."/>
            <person name="Wei J.T."/>
            <person name="Ye R.Z."/>
            <person name="Que T.C."/>
            <person name="Du C.H."/>
            <person name="Zhou Y.H."/>
            <person name="Cheng J.X."/>
            <person name="Dai P.F."/>
            <person name="Guo W.B."/>
            <person name="Han X.H."/>
            <person name="Huang E.J."/>
            <person name="Li L.F."/>
            <person name="Wei W."/>
            <person name="Gao Y.C."/>
            <person name="Liu J.Z."/>
            <person name="Shao H.Z."/>
            <person name="Wang X."/>
            <person name="Wang C.C."/>
            <person name="Yang T.C."/>
            <person name="Huo Q.B."/>
            <person name="Li W."/>
            <person name="Chen H.Y."/>
            <person name="Chen S.E."/>
            <person name="Zhou L.G."/>
            <person name="Ni X.B."/>
            <person name="Tian J.H."/>
            <person name="Sheng Y."/>
            <person name="Liu T."/>
            <person name="Pan Y.S."/>
            <person name="Xia L.Y."/>
            <person name="Li J."/>
            <person name="Zhao F."/>
            <person name="Cao W.C."/>
        </authorList>
    </citation>
    <scope>NUCLEOTIDE SEQUENCE</scope>
    <source>
        <strain evidence="2">Rsan-2018</strain>
    </source>
</reference>